<evidence type="ECO:0000256" key="1">
    <source>
        <dbReference type="ARBA" id="ARBA00023054"/>
    </source>
</evidence>
<comment type="caution">
    <text evidence="4">The sequence shown here is derived from an EMBL/GenBank/DDBJ whole genome shotgun (WGS) entry which is preliminary data.</text>
</comment>
<feature type="non-terminal residue" evidence="4">
    <location>
        <position position="1"/>
    </location>
</feature>
<feature type="region of interest" description="Disordered" evidence="3">
    <location>
        <begin position="11"/>
        <end position="31"/>
    </location>
</feature>
<dbReference type="EMBL" id="WBNI01008143">
    <property type="protein sequence ID" value="NXD74655.1"/>
    <property type="molecule type" value="Genomic_DNA"/>
</dbReference>
<keyword evidence="5" id="KW-1185">Reference proteome</keyword>
<feature type="non-terminal residue" evidence="4">
    <location>
        <position position="173"/>
    </location>
</feature>
<dbReference type="Proteomes" id="UP000637704">
    <property type="component" value="Unassembled WGS sequence"/>
</dbReference>
<dbReference type="PANTHER" id="PTHR34768">
    <property type="entry name" value="COILED-COIL DOMAIN-CONTAINING PROTEIN 89"/>
    <property type="match status" value="1"/>
</dbReference>
<protein>
    <submittedName>
        <fullName evidence="4">TUSC1 protein</fullName>
    </submittedName>
</protein>
<organism evidence="4 5">
    <name type="scientific">Eolophus roseicapilla</name>
    <name type="common">Galah cockatoo</name>
    <name type="synonym">Cacatua roseicapilla</name>
    <dbReference type="NCBI Taxonomy" id="176039"/>
    <lineage>
        <taxon>Eukaryota</taxon>
        <taxon>Metazoa</taxon>
        <taxon>Chordata</taxon>
        <taxon>Craniata</taxon>
        <taxon>Vertebrata</taxon>
        <taxon>Euteleostomi</taxon>
        <taxon>Archelosauria</taxon>
        <taxon>Archosauria</taxon>
        <taxon>Dinosauria</taxon>
        <taxon>Saurischia</taxon>
        <taxon>Theropoda</taxon>
        <taxon>Coelurosauria</taxon>
        <taxon>Aves</taxon>
        <taxon>Neognathae</taxon>
        <taxon>Neoaves</taxon>
        <taxon>Telluraves</taxon>
        <taxon>Australaves</taxon>
        <taxon>Psittaciformes</taxon>
        <taxon>Cacatuidae</taxon>
        <taxon>Eolophus</taxon>
    </lineage>
</organism>
<feature type="region of interest" description="Disordered" evidence="3">
    <location>
        <begin position="136"/>
        <end position="173"/>
    </location>
</feature>
<keyword evidence="1 2" id="KW-0175">Coiled coil</keyword>
<evidence type="ECO:0000256" key="2">
    <source>
        <dbReference type="SAM" id="Coils"/>
    </source>
</evidence>
<dbReference type="PANTHER" id="PTHR34768:SF3">
    <property type="entry name" value="TUMOR SUPPRESSOR CANDIDATE GENE 1 PROTEIN"/>
    <property type="match status" value="1"/>
</dbReference>
<proteinExistence type="predicted"/>
<evidence type="ECO:0000313" key="5">
    <source>
        <dbReference type="Proteomes" id="UP000637704"/>
    </source>
</evidence>
<gene>
    <name evidence="4" type="primary">Tusc1</name>
    <name evidence="4" type="ORF">EOLROS_R01377</name>
</gene>
<feature type="coiled-coil region" evidence="2">
    <location>
        <begin position="36"/>
        <end position="91"/>
    </location>
</feature>
<evidence type="ECO:0000256" key="3">
    <source>
        <dbReference type="SAM" id="MobiDB-lite"/>
    </source>
</evidence>
<accession>A0A851YAJ3</accession>
<feature type="compositionally biased region" description="Gly residues" evidence="3">
    <location>
        <begin position="14"/>
        <end position="27"/>
    </location>
</feature>
<evidence type="ECO:0000313" key="4">
    <source>
        <dbReference type="EMBL" id="NXD74655.1"/>
    </source>
</evidence>
<sequence length="173" mass="19494">RWCCTGSARRGRAGLAGGAEGLGGSEGWRGQSRGSLQQLEERYADLAATYSEALRQRAEQERQNERLRLDNARLRLENSRLRRENRSLFRQTLLGPDKPAAPAEEPEALHAQLGRLQEKYRRALKHLRRCRAACGPEASGLDDRELDELLGEEENEQPPCPPQQPLEERGLVS</sequence>
<name>A0A851YAJ3_EOLRO</name>
<feature type="compositionally biased region" description="Acidic residues" evidence="3">
    <location>
        <begin position="144"/>
        <end position="156"/>
    </location>
</feature>
<reference evidence="4" key="1">
    <citation type="submission" date="2019-09" db="EMBL/GenBank/DDBJ databases">
        <title>Bird 10,000 Genomes (B10K) Project - Family phase.</title>
        <authorList>
            <person name="Zhang G."/>
        </authorList>
    </citation>
    <scope>NUCLEOTIDE SEQUENCE</scope>
    <source>
        <strain evidence="4">B10K-DU-025-06</strain>
        <tissue evidence="4">Mixed tissue sample</tissue>
    </source>
</reference>
<dbReference type="AlphaFoldDB" id="A0A851YAJ3"/>
<dbReference type="InterPro" id="IPR043450">
    <property type="entry name" value="CCDC89-like"/>
</dbReference>